<organism evidence="1 2">
    <name type="scientific">Cupriavidus necator</name>
    <name type="common">Alcaligenes eutrophus</name>
    <name type="synonym">Ralstonia eutropha</name>
    <dbReference type="NCBI Taxonomy" id="106590"/>
    <lineage>
        <taxon>Bacteria</taxon>
        <taxon>Pseudomonadati</taxon>
        <taxon>Pseudomonadota</taxon>
        <taxon>Betaproteobacteria</taxon>
        <taxon>Burkholderiales</taxon>
        <taxon>Burkholderiaceae</taxon>
        <taxon>Cupriavidus</taxon>
    </lineage>
</organism>
<dbReference type="Proteomes" id="UP000189627">
    <property type="component" value="Chromosome 2"/>
</dbReference>
<dbReference type="OrthoDB" id="9125449at2"/>
<dbReference type="AlphaFoldDB" id="A0A1U9UVH4"/>
<protein>
    <submittedName>
        <fullName evidence="1">Uncharacterized protein</fullName>
    </submittedName>
</protein>
<reference evidence="2" key="1">
    <citation type="submission" date="2017-02" db="EMBL/GenBank/DDBJ databases">
        <title>Complete genome sequence of Cupriavidus necator strain NH9, a 3-chlorobenzoate degrader.</title>
        <authorList>
            <person name="Moriuchi R."/>
            <person name="Dohra H."/>
            <person name="Ogawa N."/>
        </authorList>
    </citation>
    <scope>NUCLEOTIDE SEQUENCE [LARGE SCALE GENOMIC DNA]</scope>
    <source>
        <strain evidence="2">NH9</strain>
    </source>
</reference>
<accession>A0A1U9UVH4</accession>
<name>A0A1U9UVH4_CUPNE</name>
<sequence length="422" mass="46586">MTKNLPLSVETVRPRLPADAFLKRHPLLNGAKSVERALRLTYGDAQPYMDQLKHDEVDAVRVLIALIFEPTAPELEFIEDGIQATSDLLRARAVEGNVFRDLDSQARALAGRTFKPTPRPLHVEPYSRVAIFSTEMDENRFARLLQSQAGIAVEIEELGGLPVRMAQIVALVVCWPNCGTLRGLVERVLVALDEALRDVDARLYSVWIFARGLPKSSPGTFVEVMLQLFNVGLIYVYGVNSGNVATPRSNDTFVFLADVSRATGIRVLLSGTCALLNHLSRQSAAADELLHKASLEISGYLPETARSVASAYRDALPRLVRERLSLGTVTGLLERAGFQRRIYVQALTAVVEEILATGCADAKEQYLVADRVLGRRKGLLEAIGSASRGVTLSSNYRARYQEALPSSTKYLEEPKRIRRSKT</sequence>
<proteinExistence type="predicted"/>
<evidence type="ECO:0000313" key="1">
    <source>
        <dbReference type="EMBL" id="AQV96672.1"/>
    </source>
</evidence>
<evidence type="ECO:0000313" key="2">
    <source>
        <dbReference type="Proteomes" id="UP000189627"/>
    </source>
</evidence>
<dbReference type="KEGG" id="cuh:BJN34_22675"/>
<dbReference type="EMBL" id="CP017758">
    <property type="protein sequence ID" value="AQV96672.1"/>
    <property type="molecule type" value="Genomic_DNA"/>
</dbReference>
<dbReference type="RefSeq" id="WP_078199118.1">
    <property type="nucleotide sequence ID" value="NZ_CP017758.1"/>
</dbReference>
<gene>
    <name evidence="1" type="ORF">BJN34_22675</name>
</gene>